<dbReference type="InterPro" id="IPR016181">
    <property type="entry name" value="Acyl_CoA_acyltransferase"/>
</dbReference>
<keyword evidence="6" id="KW-1185">Reference proteome</keyword>
<dbReference type="EMBL" id="AMQN01000190">
    <property type="status" value="NOT_ANNOTATED_CDS"/>
    <property type="molecule type" value="Genomic_DNA"/>
</dbReference>
<evidence type="ECO:0000256" key="2">
    <source>
        <dbReference type="ARBA" id="ARBA00022679"/>
    </source>
</evidence>
<dbReference type="InterPro" id="IPR051016">
    <property type="entry name" value="Diverse_Substrate_AcTransf"/>
</dbReference>
<dbReference type="OMA" id="QSEWVRY"/>
<dbReference type="Proteomes" id="UP000014760">
    <property type="component" value="Unassembled WGS sequence"/>
</dbReference>
<dbReference type="EnsemblMetazoa" id="CapteT21951">
    <property type="protein sequence ID" value="CapteP21951"/>
    <property type="gene ID" value="CapteG21951"/>
</dbReference>
<dbReference type="GO" id="GO:0008080">
    <property type="term" value="F:N-acetyltransferase activity"/>
    <property type="evidence" value="ECO:0007669"/>
    <property type="project" value="TreeGrafter"/>
</dbReference>
<dbReference type="SUPFAM" id="SSF55729">
    <property type="entry name" value="Acyl-CoA N-acyltransferases (Nat)"/>
    <property type="match status" value="1"/>
</dbReference>
<reference evidence="5" key="3">
    <citation type="submission" date="2015-06" db="UniProtKB">
        <authorList>
            <consortium name="EnsemblMetazoa"/>
        </authorList>
    </citation>
    <scope>IDENTIFICATION</scope>
</reference>
<accession>X2APN7</accession>
<dbReference type="HOGENOM" id="CLU_013985_41_1_1"/>
<name>X2APN7_CAPTE</name>
<keyword evidence="2" id="KW-0808">Transferase</keyword>
<organism evidence="5 6">
    <name type="scientific">Capitella teleta</name>
    <name type="common">Polychaete worm</name>
    <dbReference type="NCBI Taxonomy" id="283909"/>
    <lineage>
        <taxon>Eukaryota</taxon>
        <taxon>Metazoa</taxon>
        <taxon>Spiralia</taxon>
        <taxon>Lophotrochozoa</taxon>
        <taxon>Annelida</taxon>
        <taxon>Polychaeta</taxon>
        <taxon>Sedentaria</taxon>
        <taxon>Scolecida</taxon>
        <taxon>Capitellidae</taxon>
        <taxon>Capitella</taxon>
    </lineage>
</organism>
<dbReference type="FunFam" id="3.40.630.30:FF:000064">
    <property type="entry name" value="GNAT family acetyltransferase"/>
    <property type="match status" value="1"/>
</dbReference>
<reference evidence="6" key="2">
    <citation type="journal article" date="2013" name="Nature">
        <title>Insights into bilaterian evolution from three spiralian genomes.</title>
        <authorList>
            <person name="Simakov O."/>
            <person name="Marletaz F."/>
            <person name="Cho S.J."/>
            <person name="Edsinger-Gonzales E."/>
            <person name="Havlak P."/>
            <person name="Hellsten U."/>
            <person name="Kuo D.H."/>
            <person name="Larsson T."/>
            <person name="Lv J."/>
            <person name="Arendt D."/>
            <person name="Savage R."/>
            <person name="Osoegawa K."/>
            <person name="de Jong P."/>
            <person name="Grimwood J."/>
            <person name="Chapman J.A."/>
            <person name="Shapiro H."/>
            <person name="Aerts A."/>
            <person name="Otillar R.P."/>
            <person name="Terry A.Y."/>
            <person name="Boore J.L."/>
            <person name="Grigoriev I.V."/>
            <person name="Lindberg D.R."/>
            <person name="Seaver E.C."/>
            <person name="Weisblat D.A."/>
            <person name="Putnam N.H."/>
            <person name="Rokhsar D.S."/>
        </authorList>
    </citation>
    <scope>NUCLEOTIDE SEQUENCE</scope>
    <source>
        <strain evidence="6">I ESC-2004</strain>
    </source>
</reference>
<dbReference type="AlphaFoldDB" id="X2APN7"/>
<proteinExistence type="inferred from homology"/>
<comment type="similarity">
    <text evidence="1">Belongs to the acetyltransferase family.</text>
</comment>
<reference evidence="6" key="1">
    <citation type="submission" date="2012-12" db="EMBL/GenBank/DDBJ databases">
        <authorList>
            <person name="Hellsten U."/>
            <person name="Grimwood J."/>
            <person name="Chapman J.A."/>
            <person name="Shapiro H."/>
            <person name="Aerts A."/>
            <person name="Otillar R.P."/>
            <person name="Terry A.Y."/>
            <person name="Boore J.L."/>
            <person name="Simakov O."/>
            <person name="Marletaz F."/>
            <person name="Cho S.-J."/>
            <person name="Edsinger-Gonzales E."/>
            <person name="Havlak P."/>
            <person name="Kuo D.-H."/>
            <person name="Larsson T."/>
            <person name="Lv J."/>
            <person name="Arendt D."/>
            <person name="Savage R."/>
            <person name="Osoegawa K."/>
            <person name="de Jong P."/>
            <person name="Lindberg D.R."/>
            <person name="Seaver E.C."/>
            <person name="Weisblat D.A."/>
            <person name="Putnam N.H."/>
            <person name="Grigoriev I.V."/>
            <person name="Rokhsar D.S."/>
        </authorList>
    </citation>
    <scope>NUCLEOTIDE SEQUENCE</scope>
    <source>
        <strain evidence="6">I ESC-2004</strain>
    </source>
</reference>
<evidence type="ECO:0000259" key="4">
    <source>
        <dbReference type="PROSITE" id="PS51186"/>
    </source>
</evidence>
<protein>
    <recommendedName>
        <fullName evidence="4">N-acetyltransferase domain-containing protein</fullName>
    </recommendedName>
</protein>
<dbReference type="PANTHER" id="PTHR10545">
    <property type="entry name" value="DIAMINE N-ACETYLTRANSFERASE"/>
    <property type="match status" value="1"/>
</dbReference>
<dbReference type="CDD" id="cd04301">
    <property type="entry name" value="NAT_SF"/>
    <property type="match status" value="1"/>
</dbReference>
<sequence length="161" mass="18688">MANVKVRSGTKADANEIVRLIKEMADYERMADQVKMTTYQLQEDISKGYFEAIVAEDRPGRLVAYCVYYYSYSTFRGRSIYLEDIYVSGSSRNQGVGKKLLQKLAQVGLQKKCERIDFVVLNWNSPSIMFYKRFGAENITDKEQWNLYRLDQSKMNALARS</sequence>
<evidence type="ECO:0000313" key="6">
    <source>
        <dbReference type="Proteomes" id="UP000014760"/>
    </source>
</evidence>
<dbReference type="OrthoDB" id="7305308at2759"/>
<dbReference type="Pfam" id="PF00583">
    <property type="entry name" value="Acetyltransf_1"/>
    <property type="match status" value="1"/>
</dbReference>
<keyword evidence="3" id="KW-0012">Acyltransferase</keyword>
<dbReference type="InterPro" id="IPR000182">
    <property type="entry name" value="GNAT_dom"/>
</dbReference>
<dbReference type="PROSITE" id="PS51186">
    <property type="entry name" value="GNAT"/>
    <property type="match status" value="1"/>
</dbReference>
<evidence type="ECO:0000313" key="5">
    <source>
        <dbReference type="EnsemblMetazoa" id="CapteP21951"/>
    </source>
</evidence>
<dbReference type="PANTHER" id="PTHR10545:SF29">
    <property type="entry name" value="GH14572P-RELATED"/>
    <property type="match status" value="1"/>
</dbReference>
<feature type="domain" description="N-acetyltransferase" evidence="4">
    <location>
        <begin position="4"/>
        <end position="161"/>
    </location>
</feature>
<evidence type="ECO:0000256" key="1">
    <source>
        <dbReference type="ARBA" id="ARBA00008694"/>
    </source>
</evidence>
<dbReference type="Gene3D" id="3.40.630.30">
    <property type="match status" value="1"/>
</dbReference>
<evidence type="ECO:0000256" key="3">
    <source>
        <dbReference type="ARBA" id="ARBA00023315"/>
    </source>
</evidence>